<dbReference type="InterPro" id="IPR001279">
    <property type="entry name" value="Metallo-B-lactamas"/>
</dbReference>
<dbReference type="GO" id="GO:0004521">
    <property type="term" value="F:RNA endonuclease activity"/>
    <property type="evidence" value="ECO:0007669"/>
    <property type="project" value="TreeGrafter"/>
</dbReference>
<dbReference type="Pfam" id="PF07521">
    <property type="entry name" value="RMMBL"/>
    <property type="match status" value="1"/>
</dbReference>
<dbReference type="InterPro" id="IPR022712">
    <property type="entry name" value="Beta_Casp"/>
</dbReference>
<dbReference type="GO" id="GO:0016787">
    <property type="term" value="F:hydrolase activity"/>
    <property type="evidence" value="ECO:0007669"/>
    <property type="project" value="UniProtKB-KW"/>
</dbReference>
<dbReference type="InterPro" id="IPR050698">
    <property type="entry name" value="MBL"/>
</dbReference>
<feature type="domain" description="Metallo-beta-lactamase" evidence="2">
    <location>
        <begin position="15"/>
        <end position="226"/>
    </location>
</feature>
<dbReference type="PANTHER" id="PTHR11203">
    <property type="entry name" value="CLEAVAGE AND POLYADENYLATION SPECIFICITY FACTOR FAMILY MEMBER"/>
    <property type="match status" value="1"/>
</dbReference>
<evidence type="ECO:0008006" key="6">
    <source>
        <dbReference type="Google" id="ProtNLM"/>
    </source>
</evidence>
<dbReference type="SMART" id="SM01027">
    <property type="entry name" value="Beta-Casp"/>
    <property type="match status" value="1"/>
</dbReference>
<dbReference type="Gene3D" id="3.40.50.10890">
    <property type="match status" value="1"/>
</dbReference>
<evidence type="ECO:0000259" key="2">
    <source>
        <dbReference type="SMART" id="SM00849"/>
    </source>
</evidence>
<dbReference type="CDD" id="cd16295">
    <property type="entry name" value="TTHA0252-CPSF-like_MBL-fold"/>
    <property type="match status" value="1"/>
</dbReference>
<reference evidence="4 5" key="1">
    <citation type="journal article" date="2016" name="Nat. Commun.">
        <title>Thousands of microbial genomes shed light on interconnected biogeochemical processes in an aquifer system.</title>
        <authorList>
            <person name="Anantharaman K."/>
            <person name="Brown C.T."/>
            <person name="Hug L.A."/>
            <person name="Sharon I."/>
            <person name="Castelle C.J."/>
            <person name="Probst A.J."/>
            <person name="Thomas B.C."/>
            <person name="Singh A."/>
            <person name="Wilkins M.J."/>
            <person name="Karaoz U."/>
            <person name="Brodie E.L."/>
            <person name="Williams K.H."/>
            <person name="Hubbard S.S."/>
            <person name="Banfield J.F."/>
        </authorList>
    </citation>
    <scope>NUCLEOTIDE SEQUENCE [LARGE SCALE GENOMIC DNA]</scope>
</reference>
<dbReference type="PANTHER" id="PTHR11203:SF37">
    <property type="entry name" value="INTEGRATOR COMPLEX SUBUNIT 11"/>
    <property type="match status" value="1"/>
</dbReference>
<sequence>MALSIKFIGATGMVTGSSYLVTTAQSKFLVDCGLYQGGDAADRKNYQPFPYHPKELDFVISTHSHLDHCGLIPKLVRNGFRGKIYSTPSTRELAEALLTDAAHIQEHGATEKQIETLFIKADVDQALSQFETHAYNQTFISGNIKICFQDAGHILGSAITEIWVEDKKLVFSGDLGNSPVPIMRDPTPIAEADYVICESTYGDRLHEPPTNREKKLLAAIRYAKQHHAKLIIPAFALERSQDLLYTLNLFRNTNQIPKIPIILDSPLAIKVTKIYKKYTKLFDETFQQYLKTDQDLFDFPGFSQTNTVEESKTINDLSGEAVIIAGSGMADGGRVQHHLLHQLGRPENQVLFVGFCTPGTLGRKLISGATRVRIRDKSVSVRAKISSLNAFSAHADQKGLLAWLSGFNTNPTVILTHGEDLARQTLQGKVTRQLKRQVIVPKAGQIVKLN</sequence>
<dbReference type="Proteomes" id="UP000178085">
    <property type="component" value="Unassembled WGS sequence"/>
</dbReference>
<dbReference type="AlphaFoldDB" id="A0A1F4NQU3"/>
<gene>
    <name evidence="4" type="ORF">A3K51_03440</name>
</gene>
<dbReference type="InterPro" id="IPR036866">
    <property type="entry name" value="RibonucZ/Hydroxyglut_hydro"/>
</dbReference>
<evidence type="ECO:0000313" key="5">
    <source>
        <dbReference type="Proteomes" id="UP000178085"/>
    </source>
</evidence>
<dbReference type="SUPFAM" id="SSF56281">
    <property type="entry name" value="Metallo-hydrolase/oxidoreductase"/>
    <property type="match status" value="1"/>
</dbReference>
<comment type="caution">
    <text evidence="4">The sequence shown here is derived from an EMBL/GenBank/DDBJ whole genome shotgun (WGS) entry which is preliminary data.</text>
</comment>
<accession>A0A1F4NQU3</accession>
<dbReference type="Gene3D" id="3.60.15.10">
    <property type="entry name" value="Ribonuclease Z/Hydroxyacylglutathione hydrolase-like"/>
    <property type="match status" value="1"/>
</dbReference>
<evidence type="ECO:0000256" key="1">
    <source>
        <dbReference type="ARBA" id="ARBA00022801"/>
    </source>
</evidence>
<evidence type="ECO:0000259" key="3">
    <source>
        <dbReference type="SMART" id="SM01027"/>
    </source>
</evidence>
<dbReference type="InterPro" id="IPR011108">
    <property type="entry name" value="RMMBL"/>
</dbReference>
<proteinExistence type="predicted"/>
<protein>
    <recommendedName>
        <fullName evidence="6">MBL fold hydrolase</fullName>
    </recommendedName>
</protein>
<organism evidence="4 5">
    <name type="scientific">candidate division Kazan bacterium RIFCSPLOWO2_01_FULL_45_19</name>
    <dbReference type="NCBI Taxonomy" id="1798538"/>
    <lineage>
        <taxon>Bacteria</taxon>
        <taxon>Bacteria division Kazan-3B-28</taxon>
    </lineage>
</organism>
<feature type="domain" description="Beta-Casp" evidence="3">
    <location>
        <begin position="240"/>
        <end position="365"/>
    </location>
</feature>
<dbReference type="SMART" id="SM00849">
    <property type="entry name" value="Lactamase_B"/>
    <property type="match status" value="1"/>
</dbReference>
<name>A0A1F4NQU3_UNCK3</name>
<evidence type="ECO:0000313" key="4">
    <source>
        <dbReference type="EMBL" id="OGB73845.1"/>
    </source>
</evidence>
<dbReference type="EMBL" id="METD01000001">
    <property type="protein sequence ID" value="OGB73845.1"/>
    <property type="molecule type" value="Genomic_DNA"/>
</dbReference>
<dbReference type="Pfam" id="PF00753">
    <property type="entry name" value="Lactamase_B"/>
    <property type="match status" value="1"/>
</dbReference>
<dbReference type="Pfam" id="PF10996">
    <property type="entry name" value="Beta-Casp"/>
    <property type="match status" value="1"/>
</dbReference>
<keyword evidence="1" id="KW-0378">Hydrolase</keyword>